<dbReference type="OrthoDB" id="8684916at2"/>
<proteinExistence type="predicted"/>
<keyword evidence="3" id="KW-1185">Reference proteome</keyword>
<dbReference type="RefSeq" id="WP_130430486.1">
    <property type="nucleotide sequence ID" value="NZ_SHKP01000004.1"/>
</dbReference>
<protein>
    <recommendedName>
        <fullName evidence="4">Copper binding protein CusF</fullName>
    </recommendedName>
</protein>
<dbReference type="Proteomes" id="UP000293671">
    <property type="component" value="Unassembled WGS sequence"/>
</dbReference>
<feature type="signal peptide" evidence="1">
    <location>
        <begin position="1"/>
        <end position="25"/>
    </location>
</feature>
<evidence type="ECO:0008006" key="4">
    <source>
        <dbReference type="Google" id="ProtNLM"/>
    </source>
</evidence>
<dbReference type="AlphaFoldDB" id="A0A4Q7W0L1"/>
<name>A0A4Q7W0L1_9BURK</name>
<evidence type="ECO:0000313" key="2">
    <source>
        <dbReference type="EMBL" id="RZU02752.1"/>
    </source>
</evidence>
<evidence type="ECO:0000256" key="1">
    <source>
        <dbReference type="SAM" id="SignalP"/>
    </source>
</evidence>
<sequence>MTRTHRYRSVLSLALLAAVSQLALAAGDAPSKPNPAAPAMPAGASAMRVAATVAAIDQASRAVTLKAEDGSQMSFIAGPEVRNLAQVKVGDRVVLTYAIAGALSLKKGSGAAPERVEAVSGTRAPEGSAPAATAVREVTITANVVSIDAKTQMVRLRGPQRTVDLKVEDPALLKEVKVGDLVEARFRESVALRVDPAPK</sequence>
<keyword evidence="1" id="KW-0732">Signal</keyword>
<organism evidence="2 3">
    <name type="scientific">Rivibacter subsaxonicus</name>
    <dbReference type="NCBI Taxonomy" id="457575"/>
    <lineage>
        <taxon>Bacteria</taxon>
        <taxon>Pseudomonadati</taxon>
        <taxon>Pseudomonadota</taxon>
        <taxon>Betaproteobacteria</taxon>
        <taxon>Burkholderiales</taxon>
        <taxon>Rivibacter</taxon>
    </lineage>
</organism>
<reference evidence="2 3" key="1">
    <citation type="submission" date="2019-02" db="EMBL/GenBank/DDBJ databases">
        <title>Genomic Encyclopedia of Type Strains, Phase IV (KMG-IV): sequencing the most valuable type-strain genomes for metagenomic binning, comparative biology and taxonomic classification.</title>
        <authorList>
            <person name="Goeker M."/>
        </authorList>
    </citation>
    <scope>NUCLEOTIDE SEQUENCE [LARGE SCALE GENOMIC DNA]</scope>
    <source>
        <strain evidence="2 3">DSM 19570</strain>
    </source>
</reference>
<comment type="caution">
    <text evidence="2">The sequence shown here is derived from an EMBL/GenBank/DDBJ whole genome shotgun (WGS) entry which is preliminary data.</text>
</comment>
<dbReference type="EMBL" id="SHKP01000004">
    <property type="protein sequence ID" value="RZU02752.1"/>
    <property type="molecule type" value="Genomic_DNA"/>
</dbReference>
<evidence type="ECO:0000313" key="3">
    <source>
        <dbReference type="Proteomes" id="UP000293671"/>
    </source>
</evidence>
<accession>A0A4Q7W0L1</accession>
<feature type="chain" id="PRO_5020806596" description="Copper binding protein CusF" evidence="1">
    <location>
        <begin position="26"/>
        <end position="199"/>
    </location>
</feature>
<gene>
    <name evidence="2" type="ORF">EV670_0781</name>
</gene>